<feature type="binding site" evidence="17">
    <location>
        <position position="838"/>
    </location>
    <ligand>
        <name>Mg(2+)</name>
        <dbReference type="ChEBI" id="CHEBI:18420"/>
        <label>3</label>
    </ligand>
</feature>
<evidence type="ECO:0000256" key="2">
    <source>
        <dbReference type="ARBA" id="ARBA00005077"/>
    </source>
</evidence>
<comment type="catalytic activity">
    <reaction evidence="15 17">
        <text>hydrogencarbonate + L-glutamine + 2 ATP + H2O = carbamoyl phosphate + L-glutamate + 2 ADP + phosphate + 2 H(+)</text>
        <dbReference type="Rhea" id="RHEA:18633"/>
        <dbReference type="ChEBI" id="CHEBI:15377"/>
        <dbReference type="ChEBI" id="CHEBI:15378"/>
        <dbReference type="ChEBI" id="CHEBI:17544"/>
        <dbReference type="ChEBI" id="CHEBI:29985"/>
        <dbReference type="ChEBI" id="CHEBI:30616"/>
        <dbReference type="ChEBI" id="CHEBI:43474"/>
        <dbReference type="ChEBI" id="CHEBI:58228"/>
        <dbReference type="ChEBI" id="CHEBI:58359"/>
        <dbReference type="ChEBI" id="CHEBI:456216"/>
        <dbReference type="EC" id="6.3.5.5"/>
    </reaction>
</comment>
<dbReference type="EC" id="6.3.4.16" evidence="17"/>
<dbReference type="Gene3D" id="3.40.50.1380">
    <property type="entry name" value="Methylglyoxal synthase-like domain"/>
    <property type="match status" value="1"/>
</dbReference>
<dbReference type="PROSITE" id="PS00867">
    <property type="entry name" value="CPSASE_2"/>
    <property type="match status" value="2"/>
</dbReference>
<comment type="cofactor">
    <cofactor evidence="17">
        <name>Mg(2+)</name>
        <dbReference type="ChEBI" id="CHEBI:18420"/>
    </cofactor>
    <cofactor evidence="17">
        <name>Mn(2+)</name>
        <dbReference type="ChEBI" id="CHEBI:29035"/>
    </cofactor>
    <text evidence="17">Binds 4 Mg(2+) or Mn(2+) ions per subunit.</text>
</comment>
<dbReference type="FunFam" id="1.10.1030.10:FF:000002">
    <property type="entry name" value="Carbamoyl-phosphate synthase large chain"/>
    <property type="match status" value="1"/>
</dbReference>
<feature type="binding site" evidence="17">
    <location>
        <position position="284"/>
    </location>
    <ligand>
        <name>Mn(2+)</name>
        <dbReference type="ChEBI" id="CHEBI:29035"/>
        <label>1</label>
    </ligand>
</feature>
<evidence type="ECO:0000256" key="10">
    <source>
        <dbReference type="ARBA" id="ARBA00022840"/>
    </source>
</evidence>
<feature type="binding site" evidence="17">
    <location>
        <position position="826"/>
    </location>
    <ligand>
        <name>Mn(2+)</name>
        <dbReference type="ChEBI" id="CHEBI:29035"/>
        <label>3</label>
    </ligand>
</feature>
<dbReference type="FunFam" id="3.30.470.20:FF:000001">
    <property type="entry name" value="Carbamoyl-phosphate synthase large chain"/>
    <property type="match status" value="1"/>
</dbReference>
<dbReference type="AlphaFoldDB" id="A0A1T4MY15"/>
<keyword evidence="13" id="KW-0464">Manganese</keyword>
<dbReference type="GO" id="GO:0044205">
    <property type="term" value="P:'de novo' UMP biosynthetic process"/>
    <property type="evidence" value="ECO:0007669"/>
    <property type="project" value="UniProtKB-UniRule"/>
</dbReference>
<feature type="region of interest" description="Allosteric domain" evidence="17">
    <location>
        <begin position="936"/>
        <end position="1082"/>
    </location>
</feature>
<dbReference type="OrthoDB" id="9804197at2"/>
<dbReference type="EMBL" id="FUXM01000005">
    <property type="protein sequence ID" value="SJZ71687.1"/>
    <property type="molecule type" value="Genomic_DNA"/>
</dbReference>
<evidence type="ECO:0000256" key="11">
    <source>
        <dbReference type="ARBA" id="ARBA00022842"/>
    </source>
</evidence>
<feature type="domain" description="ATP-grasp" evidence="18">
    <location>
        <begin position="677"/>
        <end position="867"/>
    </location>
</feature>
<dbReference type="SMART" id="SM00851">
    <property type="entry name" value="MGS"/>
    <property type="match status" value="1"/>
</dbReference>
<keyword evidence="11" id="KW-0460">Magnesium</keyword>
<evidence type="ECO:0000256" key="4">
    <source>
        <dbReference type="ARBA" id="ARBA00022571"/>
    </source>
</evidence>
<reference evidence="21" key="1">
    <citation type="submission" date="2017-02" db="EMBL/GenBank/DDBJ databases">
        <authorList>
            <person name="Varghese N."/>
            <person name="Submissions S."/>
        </authorList>
    </citation>
    <scope>NUCLEOTIDE SEQUENCE [LARGE SCALE GENOMIC DNA]</scope>
    <source>
        <strain evidence="21">DSM 16521</strain>
    </source>
</reference>
<feature type="binding site" evidence="17">
    <location>
        <position position="826"/>
    </location>
    <ligand>
        <name>ATP</name>
        <dbReference type="ChEBI" id="CHEBI:30616"/>
        <label>2</label>
    </ligand>
</feature>
<feature type="binding site" evidence="17">
    <location>
        <position position="175"/>
    </location>
    <ligand>
        <name>ATP</name>
        <dbReference type="ChEBI" id="CHEBI:30616"/>
        <label>1</label>
    </ligand>
</feature>
<dbReference type="PANTHER" id="PTHR11405">
    <property type="entry name" value="CARBAMOYLTRANSFERASE FAMILY MEMBER"/>
    <property type="match status" value="1"/>
</dbReference>
<feature type="binding site" evidence="17">
    <location>
        <position position="242"/>
    </location>
    <ligand>
        <name>ATP</name>
        <dbReference type="ChEBI" id="CHEBI:30616"/>
        <label>1</label>
    </ligand>
</feature>
<evidence type="ECO:0000256" key="15">
    <source>
        <dbReference type="ARBA" id="ARBA00048816"/>
    </source>
</evidence>
<dbReference type="Proteomes" id="UP000189933">
    <property type="component" value="Unassembled WGS sequence"/>
</dbReference>
<dbReference type="NCBIfam" id="NF009455">
    <property type="entry name" value="PRK12815.1"/>
    <property type="match status" value="1"/>
</dbReference>
<comment type="catalytic activity">
    <reaction evidence="14 17">
        <text>hydrogencarbonate + NH4(+) + 2 ATP = carbamoyl phosphate + 2 ADP + phosphate + 2 H(+)</text>
        <dbReference type="Rhea" id="RHEA:18029"/>
        <dbReference type="ChEBI" id="CHEBI:15378"/>
        <dbReference type="ChEBI" id="CHEBI:17544"/>
        <dbReference type="ChEBI" id="CHEBI:28938"/>
        <dbReference type="ChEBI" id="CHEBI:30616"/>
        <dbReference type="ChEBI" id="CHEBI:43474"/>
        <dbReference type="ChEBI" id="CHEBI:58228"/>
        <dbReference type="ChEBI" id="CHEBI:456216"/>
        <dbReference type="EC" id="6.3.4.16"/>
    </reaction>
</comment>
<feature type="binding site" evidence="17">
    <location>
        <position position="786"/>
    </location>
    <ligand>
        <name>ATP</name>
        <dbReference type="ChEBI" id="CHEBI:30616"/>
        <label>2</label>
    </ligand>
</feature>
<comment type="subunit">
    <text evidence="17">Composed of two chains; the small (or glutamine) chain promotes the hydrolysis of glutamine to ammonia, which is used by the large (or ammonia) chain to synthesize carbamoyl phosphate. Tetramer of heterodimers (alpha,beta)4.</text>
</comment>
<feature type="binding site" evidence="17">
    <location>
        <position position="826"/>
    </location>
    <ligand>
        <name>Mg(2+)</name>
        <dbReference type="ChEBI" id="CHEBI:18420"/>
        <label>3</label>
    </ligand>
</feature>
<keyword evidence="12 17" id="KW-0665">Pyrimidine biosynthesis</keyword>
<feature type="domain" description="MGS-like" evidence="19">
    <location>
        <begin position="936"/>
        <end position="1082"/>
    </location>
</feature>
<dbReference type="EC" id="6.3.5.5" evidence="17"/>
<comment type="function">
    <text evidence="16">Small subunit of the glutamine-dependent carbamoyl phosphate synthetase (CPSase). CPSase catalyzes the formation of carbamoyl phosphate from the ammonia moiety of glutamine, carbonate, and phosphate donated by ATP, constituting the first step of the biosynthetic pathway leading to pyrimidine nucleotides. The large subunit (synthetase) binds the substrates ammonia (free or transferred from glutamine from the small subunit), hydrogencarbonate and ATP and carries out an ATP-coupled ligase reaction, activating hydrogencarbonate by forming carboxy phosphate which reacts with ammonia to form carbamoyl phosphate.</text>
</comment>
<dbReference type="HAMAP" id="MF_01210_B">
    <property type="entry name" value="CPSase_L_chain_B"/>
    <property type="match status" value="1"/>
</dbReference>
<feature type="binding site" evidence="17">
    <location>
        <position position="783"/>
    </location>
    <ligand>
        <name>ATP</name>
        <dbReference type="ChEBI" id="CHEBI:30616"/>
        <label>2</label>
    </ligand>
</feature>
<keyword evidence="6 17" id="KW-0028">Amino-acid biosynthesis</keyword>
<feature type="binding site" evidence="17">
    <location>
        <position position="215"/>
    </location>
    <ligand>
        <name>ATP</name>
        <dbReference type="ChEBI" id="CHEBI:30616"/>
        <label>1</label>
    </ligand>
</feature>
<feature type="binding site" evidence="17">
    <location>
        <position position="300"/>
    </location>
    <ligand>
        <name>Mg(2+)</name>
        <dbReference type="ChEBI" id="CHEBI:18420"/>
        <label>2</label>
    </ligand>
</feature>
<dbReference type="Gene3D" id="3.30.1490.20">
    <property type="entry name" value="ATP-grasp fold, A domain"/>
    <property type="match status" value="1"/>
</dbReference>
<evidence type="ECO:0000256" key="8">
    <source>
        <dbReference type="ARBA" id="ARBA00022737"/>
    </source>
</evidence>
<feature type="region of interest" description="Carbamoyl phosphate synthetic domain" evidence="17">
    <location>
        <begin position="553"/>
        <end position="935"/>
    </location>
</feature>
<dbReference type="InterPro" id="IPR005483">
    <property type="entry name" value="CPSase_dom"/>
</dbReference>
<gene>
    <name evidence="17" type="primary">carB</name>
    <name evidence="20" type="ORF">SAMN02745885_00756</name>
</gene>
<dbReference type="InterPro" id="IPR013815">
    <property type="entry name" value="ATP_grasp_subdomain_1"/>
</dbReference>
<dbReference type="SUPFAM" id="SSF56059">
    <property type="entry name" value="Glutathione synthetase ATP-binding domain-like"/>
    <property type="match status" value="2"/>
</dbReference>
<feature type="binding site" evidence="17">
    <location>
        <position position="784"/>
    </location>
    <ligand>
        <name>ATP</name>
        <dbReference type="ChEBI" id="CHEBI:30616"/>
        <label>2</label>
    </ligand>
</feature>
<feature type="binding site" evidence="17">
    <location>
        <position position="758"/>
    </location>
    <ligand>
        <name>ATP</name>
        <dbReference type="ChEBI" id="CHEBI:30616"/>
        <label>2</label>
    </ligand>
</feature>
<evidence type="ECO:0000256" key="9">
    <source>
        <dbReference type="ARBA" id="ARBA00022741"/>
    </source>
</evidence>
<dbReference type="GO" id="GO:0005524">
    <property type="term" value="F:ATP binding"/>
    <property type="evidence" value="ECO:0007669"/>
    <property type="project" value="UniProtKB-UniRule"/>
</dbReference>
<organism evidence="20 21">
    <name type="scientific">Carboxydocella sporoproducens DSM 16521</name>
    <dbReference type="NCBI Taxonomy" id="1121270"/>
    <lineage>
        <taxon>Bacteria</taxon>
        <taxon>Bacillati</taxon>
        <taxon>Bacillota</taxon>
        <taxon>Clostridia</taxon>
        <taxon>Eubacteriales</taxon>
        <taxon>Clostridiales Family XVI. Incertae Sedis</taxon>
        <taxon>Carboxydocella</taxon>
    </lineage>
</organism>
<keyword evidence="7" id="KW-0479">Metal-binding</keyword>
<evidence type="ECO:0000256" key="1">
    <source>
        <dbReference type="ARBA" id="ARBA00001936"/>
    </source>
</evidence>
<feature type="binding site" evidence="17">
    <location>
        <position position="298"/>
    </location>
    <ligand>
        <name>ATP</name>
        <dbReference type="ChEBI" id="CHEBI:30616"/>
        <label>1</label>
    </ligand>
</feature>
<dbReference type="Pfam" id="PF02142">
    <property type="entry name" value="MGS"/>
    <property type="match status" value="1"/>
</dbReference>
<feature type="binding site" evidence="17">
    <location>
        <position position="838"/>
    </location>
    <ligand>
        <name>Mn(2+)</name>
        <dbReference type="ChEBI" id="CHEBI:29035"/>
        <label>4</label>
    </ligand>
</feature>
<dbReference type="PROSITE" id="PS51855">
    <property type="entry name" value="MGS"/>
    <property type="match status" value="1"/>
</dbReference>
<comment type="pathway">
    <text evidence="2 17">Amino-acid biosynthesis; L-arginine biosynthesis; carbamoyl phosphate from bicarbonate: step 1/1.</text>
</comment>
<dbReference type="InterPro" id="IPR058047">
    <property type="entry name" value="CPSase_preATP-grasp"/>
</dbReference>
<keyword evidence="10 17" id="KW-0067">ATP-binding</keyword>
<accession>A0A1T4MY15</accession>
<feature type="binding site" evidence="17">
    <location>
        <position position="298"/>
    </location>
    <ligand>
        <name>Mg(2+)</name>
        <dbReference type="ChEBI" id="CHEBI:18420"/>
        <label>2</label>
    </ligand>
</feature>
<dbReference type="NCBIfam" id="TIGR01369">
    <property type="entry name" value="CPSaseII_lrg"/>
    <property type="match status" value="1"/>
</dbReference>
<feature type="binding site" evidence="17">
    <location>
        <position position="298"/>
    </location>
    <ligand>
        <name>Mn(2+)</name>
        <dbReference type="ChEBI" id="CHEBI:29035"/>
        <label>1</label>
    </ligand>
</feature>
<dbReference type="GO" id="GO:0004087">
    <property type="term" value="F:carbamoyl-phosphate synthase (ammonia) activity"/>
    <property type="evidence" value="ECO:0007669"/>
    <property type="project" value="UniProtKB-EC"/>
</dbReference>
<feature type="binding site" evidence="17">
    <location>
        <position position="284"/>
    </location>
    <ligand>
        <name>ATP</name>
        <dbReference type="ChEBI" id="CHEBI:30616"/>
        <label>1</label>
    </ligand>
</feature>
<dbReference type="CDD" id="cd01424">
    <property type="entry name" value="MGS_CPS_II"/>
    <property type="match status" value="1"/>
</dbReference>
<dbReference type="InterPro" id="IPR006275">
    <property type="entry name" value="CPSase_lsu"/>
</dbReference>
<feature type="binding site" evidence="17">
    <location>
        <position position="713"/>
    </location>
    <ligand>
        <name>ATP</name>
        <dbReference type="ChEBI" id="CHEBI:30616"/>
        <label>2</label>
    </ligand>
</feature>
<evidence type="ECO:0000256" key="13">
    <source>
        <dbReference type="ARBA" id="ARBA00023211"/>
    </source>
</evidence>
<dbReference type="UniPathway" id="UPA00070">
    <property type="reaction ID" value="UER00115"/>
</dbReference>
<dbReference type="SMART" id="SM01096">
    <property type="entry name" value="CPSase_L_D3"/>
    <property type="match status" value="1"/>
</dbReference>
<feature type="binding site" evidence="17">
    <location>
        <position position="129"/>
    </location>
    <ligand>
        <name>ATP</name>
        <dbReference type="ChEBI" id="CHEBI:30616"/>
        <label>1</label>
    </ligand>
</feature>
<evidence type="ECO:0000256" key="5">
    <source>
        <dbReference type="ARBA" id="ARBA00022598"/>
    </source>
</evidence>
<dbReference type="GO" id="GO:0046872">
    <property type="term" value="F:metal ion binding"/>
    <property type="evidence" value="ECO:0007669"/>
    <property type="project" value="UniProtKB-KW"/>
</dbReference>
<feature type="binding site" evidence="17">
    <location>
        <position position="838"/>
    </location>
    <ligand>
        <name>ATP</name>
        <dbReference type="ChEBI" id="CHEBI:30616"/>
        <label>2</label>
    </ligand>
</feature>
<dbReference type="GO" id="GO:0005737">
    <property type="term" value="C:cytoplasm"/>
    <property type="evidence" value="ECO:0007669"/>
    <property type="project" value="TreeGrafter"/>
</dbReference>
<feature type="binding site" evidence="17">
    <location>
        <position position="241"/>
    </location>
    <ligand>
        <name>ATP</name>
        <dbReference type="ChEBI" id="CHEBI:30616"/>
        <label>1</label>
    </ligand>
</feature>
<evidence type="ECO:0000256" key="16">
    <source>
        <dbReference type="ARBA" id="ARBA00060037"/>
    </source>
</evidence>
<evidence type="ECO:0000313" key="20">
    <source>
        <dbReference type="EMBL" id="SJZ71687.1"/>
    </source>
</evidence>
<comment type="function">
    <text evidence="17">Large subunit of the glutamine-dependent carbamoyl phosphate synthetase (CPSase). CPSase catalyzes the formation of carbamoyl phosphate from the ammonia moiety of glutamine, carbonate, and phosphate donated by ATP, constituting the first step of 2 biosynthetic pathways, one leading to arginine and/or urea and the other to pyrimidine nucleotides. The large subunit (synthetase) binds the substrates ammonia (free or transferred from glutamine from the small subunit), hydrogencarbonate and ATP and carries out an ATP-coupled ligase reaction, activating hydrogencarbonate by forming carboxy phosphate which reacts with ammonia to form carbamoyl phosphate.</text>
</comment>
<feature type="binding site" evidence="17">
    <location>
        <position position="840"/>
    </location>
    <ligand>
        <name>Mg(2+)</name>
        <dbReference type="ChEBI" id="CHEBI:18420"/>
        <label>4</label>
    </ligand>
</feature>
<comment type="cofactor">
    <cofactor evidence="1">
        <name>Mn(2+)</name>
        <dbReference type="ChEBI" id="CHEBI:29035"/>
    </cofactor>
</comment>
<dbReference type="GO" id="GO:0004088">
    <property type="term" value="F:carbamoyl-phosphate synthase (glutamine-hydrolyzing) activity"/>
    <property type="evidence" value="ECO:0007669"/>
    <property type="project" value="UniProtKB-UniRule"/>
</dbReference>
<dbReference type="Gene3D" id="3.40.50.20">
    <property type="match status" value="2"/>
</dbReference>
<comment type="caution">
    <text evidence="17">Lacks conserved residue(s) required for the propagation of feature annotation.</text>
</comment>
<keyword evidence="5 17" id="KW-0436">Ligase</keyword>
<feature type="binding site" evidence="17">
    <location>
        <position position="752"/>
    </location>
    <ligand>
        <name>ATP</name>
        <dbReference type="ChEBI" id="CHEBI:30616"/>
        <label>2</label>
    </ligand>
</feature>
<feature type="binding site" evidence="17">
    <location>
        <position position="284"/>
    </location>
    <ligand>
        <name>Mg(2+)</name>
        <dbReference type="ChEBI" id="CHEBI:18420"/>
        <label>1</label>
    </ligand>
</feature>
<dbReference type="GO" id="GO:0006526">
    <property type="term" value="P:L-arginine biosynthetic process"/>
    <property type="evidence" value="ECO:0007669"/>
    <property type="project" value="UniProtKB-UniRule"/>
</dbReference>
<dbReference type="InterPro" id="IPR005479">
    <property type="entry name" value="CPAse_ATP-bd"/>
</dbReference>
<evidence type="ECO:0000259" key="18">
    <source>
        <dbReference type="PROSITE" id="PS50975"/>
    </source>
</evidence>
<dbReference type="GO" id="GO:0006541">
    <property type="term" value="P:glutamine metabolic process"/>
    <property type="evidence" value="ECO:0007669"/>
    <property type="project" value="TreeGrafter"/>
</dbReference>
<feature type="binding site" evidence="17">
    <location>
        <position position="298"/>
    </location>
    <ligand>
        <name>Mn(2+)</name>
        <dbReference type="ChEBI" id="CHEBI:29035"/>
        <label>2</label>
    </ligand>
</feature>
<dbReference type="Gene3D" id="3.30.470.20">
    <property type="entry name" value="ATP-grasp fold, B domain"/>
    <property type="match status" value="2"/>
</dbReference>
<dbReference type="NCBIfam" id="NF003671">
    <property type="entry name" value="PRK05294.1"/>
    <property type="match status" value="1"/>
</dbReference>
<feature type="binding site" evidence="17">
    <location>
        <position position="840"/>
    </location>
    <ligand>
        <name>Mn(2+)</name>
        <dbReference type="ChEBI" id="CHEBI:29035"/>
        <label>4</label>
    </ligand>
</feature>
<feature type="binding site" evidence="17">
    <location>
        <position position="754"/>
    </location>
    <ligand>
        <name>ATP</name>
        <dbReference type="ChEBI" id="CHEBI:30616"/>
        <label>2</label>
    </ligand>
</feature>
<feature type="domain" description="ATP-grasp" evidence="18">
    <location>
        <begin position="133"/>
        <end position="327"/>
    </location>
</feature>
<feature type="binding site" evidence="17">
    <location>
        <position position="785"/>
    </location>
    <ligand>
        <name>ATP</name>
        <dbReference type="ChEBI" id="CHEBI:30616"/>
        <label>2</label>
    </ligand>
</feature>
<dbReference type="InterPro" id="IPR033937">
    <property type="entry name" value="MGS_CPS_CarB"/>
</dbReference>
<dbReference type="InterPro" id="IPR036897">
    <property type="entry name" value="CarbamoylP_synth_lsu_oligo_sf"/>
</dbReference>
<dbReference type="FunFam" id="3.40.50.20:FF:000002">
    <property type="entry name" value="Carbamoyl-phosphate synthase large chain"/>
    <property type="match status" value="1"/>
</dbReference>
<dbReference type="PANTHER" id="PTHR11405:SF53">
    <property type="entry name" value="CARBAMOYL-PHOSPHATE SYNTHASE [AMMONIA], MITOCHONDRIAL"/>
    <property type="match status" value="1"/>
</dbReference>
<sequence length="1082" mass="120038">MPKRKDIKKIMVIGSGPIIIGQAAEFDYAGTQACRALKEEGYEVVLINSNPATIMTDSNMADRVYLEPLTPEFVEAVLRKERPQGLLPTLGGQVGLNLARSLAQSGVLEELGVELLGTPLAAIEKAEDRELFRSLMAELGEPVPASEIVEQWEEARAFAEKIGFPLIIRPAYTLGGTGGGIAHNWEQLEEIVRRGLKLSPIGQVLVEQSVAGWKEIEYEVMRDSADNCITICNMENIDPVGIHTGDSIVVAPSQTLSDKEYQMLRSASLKIIRALGIEGGCNVQFALDPHSFRYVVIEVNPRVSRSSALASKATGYPIAKVAAKIAVGLTLAEIPNAVTGKTKAAFEPALDYCVIKIPRWPFDKFTTADRHLGTQMKATGEVMAIDRTFEGALQKAVRSLEIGLDGLYHPRLAAAADATLWHKVENPDDERLFAIAELIRRGMEVDELHQRSRIDRWFLRKIRNIVNFEFAISAWRGKPLDDSLARLLQQAKAWGFSDFRLARLLGLKPEKMRDLRKLLEVAPVYKMVDTCAAEFEAETPYYYSTYDQEDEVESSPRPKVAVLGSGPIRIGQGIEFDYCSVHAVWALQKAGYEAVIINNNPETVSTDFDTGDALYFEPLTVEDVLNVLEKEKPLGVLVQFGGQTAINLAAPLARAGVKILGTTVENIDRAEDRKKFDQVLEDLDIPRPPGRTVFSVDAAVRAAEEIGYPVLVRPSYVLGGRAMEIVYNQEELLTYMEWAVEVNPEHPVLVDKYVVGKEVEVDAISDGETVVIPGIMEHIERAGVHSGDSIAVYPALHLGPEVIRRIEDYTIRLARHLEVKGLLNIQFVLDGETVYVIEVNPRSSRTVPYLSKVTDVPMVELATRVALGEKLADLGYRTGLVPARDFHAVKAPVFSFGKLTQVETSLGPEMKSTGEVLGVDHEYTMAFYKALRAAGWQLPREGTVLLTIADKDKEEALELARSFLDLGYKLLATGGTWRYLQQAGLPVEKVNKIREGSPHILDYLREDKIQLVINTMTRGKVPQRDGFQIRRAAAEYGVPCATSLDTAREMLKVLADLTRGQKWQLVALQDYPRLGRGERQWY</sequence>
<feature type="binding site" evidence="17">
    <location>
        <position position="838"/>
    </location>
    <ligand>
        <name>Mg(2+)</name>
        <dbReference type="ChEBI" id="CHEBI:18420"/>
        <label>4</label>
    </ligand>
</feature>
<feature type="binding site" evidence="17">
    <location>
        <position position="838"/>
    </location>
    <ligand>
        <name>Mn(2+)</name>
        <dbReference type="ChEBI" id="CHEBI:29035"/>
        <label>3</label>
    </ligand>
</feature>
<dbReference type="Pfam" id="PF02786">
    <property type="entry name" value="CPSase_L_D2"/>
    <property type="match status" value="2"/>
</dbReference>
<feature type="binding site" evidence="17">
    <location>
        <position position="169"/>
    </location>
    <ligand>
        <name>ATP</name>
        <dbReference type="ChEBI" id="CHEBI:30616"/>
        <label>1</label>
    </ligand>
</feature>
<proteinExistence type="inferred from homology"/>
<evidence type="ECO:0000256" key="14">
    <source>
        <dbReference type="ARBA" id="ARBA00047359"/>
    </source>
</evidence>
<feature type="binding site" evidence="17">
    <location>
        <position position="243"/>
    </location>
    <ligand>
        <name>ATP</name>
        <dbReference type="ChEBI" id="CHEBI:30616"/>
        <label>1</label>
    </ligand>
</feature>
<feature type="binding site" evidence="17">
    <location>
        <position position="208"/>
    </location>
    <ligand>
        <name>ATP</name>
        <dbReference type="ChEBI" id="CHEBI:30616"/>
        <label>1</label>
    </ligand>
</feature>
<keyword evidence="8 17" id="KW-0677">Repeat</keyword>
<evidence type="ECO:0000256" key="12">
    <source>
        <dbReference type="ARBA" id="ARBA00022975"/>
    </source>
</evidence>
<dbReference type="InterPro" id="IPR005480">
    <property type="entry name" value="CPSase_lsu_oligo"/>
</dbReference>
<evidence type="ECO:0000256" key="17">
    <source>
        <dbReference type="HAMAP-Rule" id="MF_01210"/>
    </source>
</evidence>
<evidence type="ECO:0000259" key="19">
    <source>
        <dbReference type="PROSITE" id="PS51855"/>
    </source>
</evidence>
<dbReference type="HAMAP" id="MF_01210_A">
    <property type="entry name" value="CPSase_L_chain_A"/>
    <property type="match status" value="1"/>
</dbReference>
<dbReference type="Pfam" id="PF02787">
    <property type="entry name" value="CPSase_L_D3"/>
    <property type="match status" value="1"/>
</dbReference>
<feature type="binding site" evidence="17">
    <location>
        <position position="210"/>
    </location>
    <ligand>
        <name>ATP</name>
        <dbReference type="ChEBI" id="CHEBI:30616"/>
        <label>1</label>
    </ligand>
</feature>
<dbReference type="FunFam" id="3.30.470.20:FF:000026">
    <property type="entry name" value="Carbamoyl-phosphate synthase large chain"/>
    <property type="match status" value="1"/>
</dbReference>
<feature type="binding site" evidence="17">
    <location>
        <position position="298"/>
    </location>
    <ligand>
        <name>Mg(2+)</name>
        <dbReference type="ChEBI" id="CHEBI:18420"/>
        <label>1</label>
    </ligand>
</feature>
<dbReference type="SMART" id="SM01209">
    <property type="entry name" value="GARS_A"/>
    <property type="match status" value="1"/>
</dbReference>
<keyword evidence="4 17" id="KW-0055">Arginine biosynthesis</keyword>
<dbReference type="InterPro" id="IPR036914">
    <property type="entry name" value="MGS-like_dom_sf"/>
</dbReference>
<dbReference type="InterPro" id="IPR011607">
    <property type="entry name" value="MGS-like_dom"/>
</dbReference>
<dbReference type="FunFam" id="3.30.1490.20:FF:000001">
    <property type="entry name" value="Carbamoyl-phosphate synthase large chain"/>
    <property type="match status" value="1"/>
</dbReference>
<dbReference type="SUPFAM" id="SSF48108">
    <property type="entry name" value="Carbamoyl phosphate synthetase, large subunit connection domain"/>
    <property type="match status" value="1"/>
</dbReference>
<protein>
    <recommendedName>
        <fullName evidence="17">Carbamoyl phosphate synthase large chain</fullName>
        <ecNumber evidence="17">6.3.4.16</ecNumber>
        <ecNumber evidence="17">6.3.5.5</ecNumber>
    </recommendedName>
    <alternativeName>
        <fullName evidence="17">Carbamoyl phosphate synthetase ammonia chain</fullName>
    </alternativeName>
</protein>
<dbReference type="SUPFAM" id="SSF52335">
    <property type="entry name" value="Methylglyoxal synthase-like"/>
    <property type="match status" value="1"/>
</dbReference>
<dbReference type="RefSeq" id="WP_078664860.1">
    <property type="nucleotide sequence ID" value="NZ_FUXM01000005.1"/>
</dbReference>
<evidence type="ECO:0000313" key="21">
    <source>
        <dbReference type="Proteomes" id="UP000189933"/>
    </source>
</evidence>
<evidence type="ECO:0000256" key="7">
    <source>
        <dbReference type="ARBA" id="ARBA00022723"/>
    </source>
</evidence>
<dbReference type="SUPFAM" id="SSF52440">
    <property type="entry name" value="PreATP-grasp domain"/>
    <property type="match status" value="2"/>
</dbReference>
<evidence type="ECO:0000256" key="3">
    <source>
        <dbReference type="ARBA" id="ARBA00009799"/>
    </source>
</evidence>
<feature type="binding site" evidence="17">
    <location>
        <position position="300"/>
    </location>
    <ligand>
        <name>Mn(2+)</name>
        <dbReference type="ChEBI" id="CHEBI:29035"/>
        <label>2</label>
    </ligand>
</feature>
<dbReference type="Gene3D" id="1.10.1030.10">
    <property type="entry name" value="Carbamoyl-phosphate synthetase, large subunit oligomerisation domain"/>
    <property type="match status" value="1"/>
</dbReference>
<feature type="binding site" evidence="17">
    <location>
        <position position="176"/>
    </location>
    <ligand>
        <name>ATP</name>
        <dbReference type="ChEBI" id="CHEBI:30616"/>
        <label>1</label>
    </ligand>
</feature>
<name>A0A1T4MY15_9FIRM</name>
<dbReference type="PROSITE" id="PS50975">
    <property type="entry name" value="ATP_GRASP"/>
    <property type="match status" value="2"/>
</dbReference>
<dbReference type="PROSITE" id="PS00866">
    <property type="entry name" value="CPSASE_1"/>
    <property type="match status" value="2"/>
</dbReference>
<dbReference type="PRINTS" id="PR00098">
    <property type="entry name" value="CPSASE"/>
</dbReference>
<dbReference type="InterPro" id="IPR016185">
    <property type="entry name" value="PreATP-grasp_dom_sf"/>
</dbReference>
<keyword evidence="9 17" id="KW-0547">Nucleotide-binding</keyword>
<dbReference type="FunFam" id="3.40.50.20:FF:000001">
    <property type="entry name" value="Carbamoyl-phosphate synthase large chain"/>
    <property type="match status" value="1"/>
</dbReference>
<dbReference type="Pfam" id="PF25596">
    <property type="entry name" value="CPSase_L_D1"/>
    <property type="match status" value="2"/>
</dbReference>
<comment type="similarity">
    <text evidence="3 17">Belongs to the CarB family.</text>
</comment>
<dbReference type="InterPro" id="IPR011761">
    <property type="entry name" value="ATP-grasp"/>
</dbReference>
<feature type="region of interest" description="Carboxyphosphate synthetic domain" evidence="17">
    <location>
        <begin position="1"/>
        <end position="401"/>
    </location>
</feature>
<evidence type="ECO:0000256" key="6">
    <source>
        <dbReference type="ARBA" id="ARBA00022605"/>
    </source>
</evidence>
<comment type="pathway">
    <text evidence="17">Pyrimidine metabolism; UMP biosynthesis via de novo pathway; (S)-dihydroorotate from bicarbonate: step 1/3.</text>
</comment>
<comment type="domain">
    <text evidence="17">The large subunit is composed of 2 ATP-grasp domains that are involved in binding the 2 ATP molecules needed for carbamoyl phosphate synthesis. The N-terminal ATP-grasp domain (referred to as the carboxyphosphate synthetic component) catalyzes the ATP-dependent phosphorylation of hydrogencarbonate to carboxyphosphate and the subsequent nucleophilic attack by ammonia to form a carbamate intermediate. The C-terminal ATP-grasp domain (referred to as the carbamoyl phosphate synthetic component) then catalyzes the phosphorylation of carbamate with the second ATP to form the end product carbamoyl phosphate. The reactive and unstable enzyme intermediates are sequentially channeled from one active site to the next through the interior of the protein over a distance of at least 96 A.</text>
</comment>
<dbReference type="UniPathway" id="UPA00068">
    <property type="reaction ID" value="UER00171"/>
</dbReference>
<keyword evidence="21" id="KW-1185">Reference proteome</keyword>